<keyword evidence="1" id="KW-0472">Membrane</keyword>
<dbReference type="Gene3D" id="1.10.10.1320">
    <property type="entry name" value="Anti-sigma factor, zinc-finger domain"/>
    <property type="match status" value="1"/>
</dbReference>
<dbReference type="EMBL" id="CTRI01000001">
    <property type="protein sequence ID" value="CQR26296.1"/>
    <property type="molecule type" value="Genomic_DNA"/>
</dbReference>
<keyword evidence="1" id="KW-0812">Transmembrane</keyword>
<dbReference type="AlphaFoldDB" id="D6CU60"/>
<proteinExistence type="predicted"/>
<dbReference type="OrthoDB" id="9153522at2"/>
<dbReference type="RefSeq" id="WP_013106136.1">
    <property type="nucleotide sequence ID" value="NC_014145.1"/>
</dbReference>
<feature type="transmembrane region" description="Helical" evidence="1">
    <location>
        <begin position="75"/>
        <end position="97"/>
    </location>
</feature>
<organism evidence="2 4">
    <name type="scientific">Thiomonas arsenitoxydans (strain DSM 22701 / CIP 110005 / 3As)</name>
    <dbReference type="NCBI Taxonomy" id="426114"/>
    <lineage>
        <taxon>Bacteria</taxon>
        <taxon>Pseudomonadati</taxon>
        <taxon>Pseudomonadota</taxon>
        <taxon>Betaproteobacteria</taxon>
        <taxon>Burkholderiales</taxon>
        <taxon>Thiomonas</taxon>
    </lineage>
</organism>
<evidence type="ECO:0008006" key="6">
    <source>
        <dbReference type="Google" id="ProtNLM"/>
    </source>
</evidence>
<dbReference type="Proteomes" id="UP000002372">
    <property type="component" value="Chromosome"/>
</dbReference>
<gene>
    <name evidence="2" type="ordered locus">THI_2178</name>
    <name evidence="3" type="ORF">THICB1_10039</name>
</gene>
<reference evidence="2" key="3">
    <citation type="submission" date="2010-07" db="EMBL/GenBank/DDBJ databases">
        <authorList>
            <person name="Genoscope - CEA"/>
        </authorList>
    </citation>
    <scope>NUCLEOTIDE SEQUENCE</scope>
    <source>
        <strain evidence="2">3As</strain>
    </source>
</reference>
<dbReference type="InterPro" id="IPR041916">
    <property type="entry name" value="Anti_sigma_zinc_sf"/>
</dbReference>
<dbReference type="HOGENOM" id="CLU_1776614_0_0_4"/>
<dbReference type="eggNOG" id="COG5662">
    <property type="taxonomic scope" value="Bacteria"/>
</dbReference>
<reference evidence="3 5" key="4">
    <citation type="submission" date="2015-03" db="EMBL/GenBank/DDBJ databases">
        <authorList>
            <person name="Regsiter A."/>
            <person name="william w."/>
        </authorList>
    </citation>
    <scope>NUCLEOTIDE SEQUENCE [LARGE SCALE GENOMIC DNA]</scope>
    <source>
        <strain evidence="3 5">CB1</strain>
    </source>
</reference>
<evidence type="ECO:0000313" key="3">
    <source>
        <dbReference type="EMBL" id="CQR26296.1"/>
    </source>
</evidence>
<dbReference type="EMBL" id="FP475956">
    <property type="protein sequence ID" value="CAZ88829.1"/>
    <property type="molecule type" value="Genomic_DNA"/>
</dbReference>
<evidence type="ECO:0000256" key="1">
    <source>
        <dbReference type="SAM" id="Phobius"/>
    </source>
</evidence>
<evidence type="ECO:0000313" key="2">
    <source>
        <dbReference type="EMBL" id="CAZ88829.1"/>
    </source>
</evidence>
<reference evidence="4" key="2">
    <citation type="journal article" date="2010" name="PLoS Genet.">
        <title>Structure, function, and evolution of the Thiomonas spp. genome.</title>
        <authorList>
            <person name="Arsene-Ploetze F."/>
            <person name="Koechler S."/>
            <person name="Marchal M."/>
            <person name="Coppee J.Y."/>
            <person name="Chandler M."/>
            <person name="Bonnefoy V."/>
            <person name="Brochier-Armanet C."/>
            <person name="Barakat M."/>
            <person name="Barbe V."/>
            <person name="Battaglia-Brunet F."/>
            <person name="Bruneel O."/>
            <person name="Bryan C.G."/>
            <person name="Cleiss-Arnold J."/>
            <person name="Cruveiller S."/>
            <person name="Erhardt M."/>
            <person name="Heinrich-Salmeron A."/>
            <person name="Hommais F."/>
            <person name="Joulian C."/>
            <person name="Krin E."/>
            <person name="Lieutaud A."/>
            <person name="Lievremont D."/>
            <person name="Michel C."/>
            <person name="Muller D."/>
            <person name="Ortet P."/>
            <person name="Proux C."/>
            <person name="Siguier P."/>
            <person name="Roche D."/>
            <person name="Rouy Z."/>
            <person name="Salvignol G."/>
            <person name="Slyemi D."/>
            <person name="Talla E."/>
            <person name="Weiss S."/>
            <person name="Weissenbach J."/>
            <person name="Medigue C."/>
            <person name="Bertin P.N."/>
        </authorList>
    </citation>
    <scope>NUCLEOTIDE SEQUENCE [LARGE SCALE GENOMIC DNA]</scope>
    <source>
        <strain evidence="4">DSM 22701 / CIP 110005 / 3As</strain>
    </source>
</reference>
<protein>
    <recommendedName>
        <fullName evidence="6">Zinc-finger domain-containing protein</fullName>
    </recommendedName>
</protein>
<reference key="1">
    <citation type="submission" date="2009-07" db="EMBL/GenBank/DDBJ databases">
        <authorList>
            <person name="Genoscope - CEA"/>
        </authorList>
    </citation>
    <scope>NUCLEOTIDE SEQUENCE</scope>
    <source>
        <strain>3As</strain>
    </source>
</reference>
<evidence type="ECO:0000313" key="4">
    <source>
        <dbReference type="Proteomes" id="UP000002372"/>
    </source>
</evidence>
<name>D6CU60_THIA3</name>
<evidence type="ECO:0000313" key="5">
    <source>
        <dbReference type="Proteomes" id="UP000078599"/>
    </source>
</evidence>
<keyword evidence="1" id="KW-1133">Transmembrane helix</keyword>
<dbReference type="KEGG" id="thi:THI_2178"/>
<dbReference type="Proteomes" id="UP000078599">
    <property type="component" value="Unassembled WGS sequence"/>
</dbReference>
<keyword evidence="5" id="KW-1185">Reference proteome</keyword>
<sequence length="150" mass="16239">MTTRNHLTSAQIDHYRSGLASAEQAAHIEAHLKNCPQCQQELQFGQQLSQLLAPLPQLAARLPRRSSRSVRWPRVFAAGMATASLALAVFISVPHLAGNIAGSNGAYPGGFDSQSLSPQVADAVQNIEFYQWLSNHPQMLQQGLQNGNPA</sequence>
<accession>D6CU60</accession>